<dbReference type="RefSeq" id="WP_316425745.1">
    <property type="nucleotide sequence ID" value="NZ_CP130144.1"/>
</dbReference>
<dbReference type="InterPro" id="IPR025351">
    <property type="entry name" value="Pvc16_N"/>
</dbReference>
<gene>
    <name evidence="3" type="ORF">Q2T42_16485</name>
</gene>
<evidence type="ECO:0000256" key="1">
    <source>
        <dbReference type="SAM" id="MobiDB-lite"/>
    </source>
</evidence>
<sequence length="416" mass="45789">MSNYLAIATVTAILQRILQSAVQLDVSGARVTTLQPSSLGGGLTQTGVNLYLYQVSRNPALNNSEGSLMRKGTVSKRQTALDLNYLISVYGNEAELEPQRLLGSVIRVFSDRPNVIPEMIQETLADSSFAFLAQSNLADQFMQLRIMPNDLSLDDLSKVWTTFFQTPYALSMSYRVTTVMIDGEETNQQALPIRDRSFGGIVPFPSQPVIDQAVSETGWFDPLVAESTLVVRGKHLQSQSVAIRIGDAEAAPIDMNETQIKLPLLNLIHDLRPGVQHLQVLHRIASGTGTTSTVGSNTVPIVIRPVIKSCRWISSNQWDDLKSGEIEVESNLAIAPRQRVVLVLNEWTVENPAAYLFEATSRTETTPLIRIPIRSVKPGTYLVRLQVDGAESPLSIETDSQSPTTNWYNSPKITIG</sequence>
<protein>
    <submittedName>
        <fullName evidence="3">DUF4255 domain-containing protein</fullName>
    </submittedName>
</protein>
<reference evidence="3" key="1">
    <citation type="journal article" date="2023" name="Plants (Basel)">
        <title>Genomic Analysis of Leptolyngbya boryana CZ1 Reveals Efficient Carbon Fixation Modules.</title>
        <authorList>
            <person name="Bai X."/>
            <person name="Wang H."/>
            <person name="Cheng W."/>
            <person name="Wang J."/>
            <person name="Ma M."/>
            <person name="Hu H."/>
            <person name="Song Z."/>
            <person name="Ma H."/>
            <person name="Fan Y."/>
            <person name="Du C."/>
            <person name="Xu J."/>
        </authorList>
    </citation>
    <scope>NUCLEOTIDE SEQUENCE</scope>
    <source>
        <strain evidence="3">CZ1</strain>
    </source>
</reference>
<feature type="region of interest" description="Disordered" evidence="1">
    <location>
        <begin position="394"/>
        <end position="416"/>
    </location>
</feature>
<organism evidence="3">
    <name type="scientific">Leptolyngbya boryana CZ1</name>
    <dbReference type="NCBI Taxonomy" id="3060204"/>
    <lineage>
        <taxon>Bacteria</taxon>
        <taxon>Bacillati</taxon>
        <taxon>Cyanobacteriota</taxon>
        <taxon>Cyanophyceae</taxon>
        <taxon>Leptolyngbyales</taxon>
        <taxon>Leptolyngbyaceae</taxon>
        <taxon>Leptolyngbya group</taxon>
        <taxon>Leptolyngbya</taxon>
    </lineage>
</organism>
<dbReference type="EMBL" id="CP130144">
    <property type="protein sequence ID" value="WNZ43442.1"/>
    <property type="molecule type" value="Genomic_DNA"/>
</dbReference>
<proteinExistence type="predicted"/>
<feature type="domain" description="Pvc16 N-terminal" evidence="2">
    <location>
        <begin position="9"/>
        <end position="194"/>
    </location>
</feature>
<evidence type="ECO:0000259" key="2">
    <source>
        <dbReference type="Pfam" id="PF14065"/>
    </source>
</evidence>
<reference evidence="3" key="2">
    <citation type="submission" date="2023-07" db="EMBL/GenBank/DDBJ databases">
        <authorList>
            <person name="Bai X.-H."/>
            <person name="Wang H.-H."/>
            <person name="Wang J."/>
            <person name="Ma M.-Y."/>
            <person name="Hu H.-H."/>
            <person name="Song Z.-L."/>
            <person name="Ma H.-G."/>
            <person name="Fan Y."/>
            <person name="Du C.-Y."/>
            <person name="Xu J.-C."/>
        </authorList>
    </citation>
    <scope>NUCLEOTIDE SEQUENCE</scope>
    <source>
        <strain evidence="3">CZ1</strain>
    </source>
</reference>
<evidence type="ECO:0000313" key="3">
    <source>
        <dbReference type="EMBL" id="WNZ43442.1"/>
    </source>
</evidence>
<name>A0AA96WPF7_LEPBY</name>
<dbReference type="Pfam" id="PF14065">
    <property type="entry name" value="Pvc16_N"/>
    <property type="match status" value="1"/>
</dbReference>
<accession>A0AA96WPF7</accession>
<dbReference type="AlphaFoldDB" id="A0AA96WPF7"/>
<feature type="compositionally biased region" description="Polar residues" evidence="1">
    <location>
        <begin position="395"/>
        <end position="416"/>
    </location>
</feature>